<dbReference type="EMBL" id="CM037152">
    <property type="protein sequence ID" value="KAH7833811.1"/>
    <property type="molecule type" value="Genomic_DNA"/>
</dbReference>
<proteinExistence type="predicted"/>
<reference evidence="1 2" key="1">
    <citation type="journal article" date="2021" name="Hortic Res">
        <title>High-quality reference genome and annotation aids understanding of berry development for evergreen blueberry (Vaccinium darrowii).</title>
        <authorList>
            <person name="Yu J."/>
            <person name="Hulse-Kemp A.M."/>
            <person name="Babiker E."/>
            <person name="Staton M."/>
        </authorList>
    </citation>
    <scope>NUCLEOTIDE SEQUENCE [LARGE SCALE GENOMIC DNA]</scope>
    <source>
        <strain evidence="2">cv. NJ 8807/NJ 8810</strain>
        <tissue evidence="1">Young leaf</tissue>
    </source>
</reference>
<organism evidence="1 2">
    <name type="scientific">Vaccinium darrowii</name>
    <dbReference type="NCBI Taxonomy" id="229202"/>
    <lineage>
        <taxon>Eukaryota</taxon>
        <taxon>Viridiplantae</taxon>
        <taxon>Streptophyta</taxon>
        <taxon>Embryophyta</taxon>
        <taxon>Tracheophyta</taxon>
        <taxon>Spermatophyta</taxon>
        <taxon>Magnoliopsida</taxon>
        <taxon>eudicotyledons</taxon>
        <taxon>Gunneridae</taxon>
        <taxon>Pentapetalae</taxon>
        <taxon>asterids</taxon>
        <taxon>Ericales</taxon>
        <taxon>Ericaceae</taxon>
        <taxon>Vaccinioideae</taxon>
        <taxon>Vaccinieae</taxon>
        <taxon>Vaccinium</taxon>
    </lineage>
</organism>
<evidence type="ECO:0000313" key="1">
    <source>
        <dbReference type="EMBL" id="KAH7833811.1"/>
    </source>
</evidence>
<accession>A0ACB7WZF7</accession>
<evidence type="ECO:0000313" key="2">
    <source>
        <dbReference type="Proteomes" id="UP000828048"/>
    </source>
</evidence>
<protein>
    <submittedName>
        <fullName evidence="1">Uncharacterized protein</fullName>
    </submittedName>
</protein>
<gene>
    <name evidence="1" type="ORF">Vadar_009908</name>
</gene>
<dbReference type="Proteomes" id="UP000828048">
    <property type="component" value="Chromosome 2"/>
</dbReference>
<sequence>MIGWIESQSRAKPKATPTFMFNGTYINNRDEVSTFYTLINALNVSTHFLDEVGSLKMVTWDGKWVEFYSYPNDQCGYYSWCGVYGYCDSNNGREFDCTCLPGYEPRSADEWYLRDTSGGCVRKREALSMCGNGEGFVKVANAKIPDTSQARVWMSLSVPECKEECLRNCSCLAYATESEGGERANCFTWYENLMDVRSFPKGGLDLYVRVDAIEFAQHMESRRLNGKMVAVVVTSAVLTSSLIITLVFWLVMKKRRRGLGIKDSEQENVELPIFDMVTIAGATNNFSGTNKIGEGGFGSVYKGHLSTGEDIAVKRLSTESKQEKNEC</sequence>
<keyword evidence="2" id="KW-1185">Reference proteome</keyword>
<comment type="caution">
    <text evidence="1">The sequence shown here is derived from an EMBL/GenBank/DDBJ whole genome shotgun (WGS) entry which is preliminary data.</text>
</comment>
<name>A0ACB7WZF7_9ERIC</name>